<dbReference type="NCBIfam" id="TIGR01766">
    <property type="entry name" value="IS200/IS605 family accessory protein TnpB-like domain"/>
    <property type="match status" value="1"/>
</dbReference>
<dbReference type="AlphaFoldDB" id="A0AAU8JLU7"/>
<accession>A0AAU8JLU7</accession>
<feature type="domain" description="Cas12f1-like TNB" evidence="2">
    <location>
        <begin position="40"/>
        <end position="114"/>
    </location>
</feature>
<proteinExistence type="predicted"/>
<keyword evidence="1" id="KW-0238">DNA-binding</keyword>
<organism evidence="3">
    <name type="scientific">Planktothricoides raciborskii GIHE-MW2</name>
    <dbReference type="NCBI Taxonomy" id="2792601"/>
    <lineage>
        <taxon>Bacteria</taxon>
        <taxon>Bacillati</taxon>
        <taxon>Cyanobacteriota</taxon>
        <taxon>Cyanophyceae</taxon>
        <taxon>Oscillatoriophycideae</taxon>
        <taxon>Oscillatoriales</taxon>
        <taxon>Oscillatoriaceae</taxon>
        <taxon>Planktothricoides</taxon>
    </lineage>
</organism>
<dbReference type="InterPro" id="IPR010095">
    <property type="entry name" value="Cas12f1-like_TNB"/>
</dbReference>
<reference evidence="3" key="1">
    <citation type="submission" date="2024-07" db="EMBL/GenBank/DDBJ databases">
        <authorList>
            <person name="Kim Y.J."/>
            <person name="Jeong J.Y."/>
        </authorList>
    </citation>
    <scope>NUCLEOTIDE SEQUENCE</scope>
    <source>
        <strain evidence="3">GIHE-MW2</strain>
    </source>
</reference>
<dbReference type="Pfam" id="PF07282">
    <property type="entry name" value="Cas12f1-like_TNB"/>
    <property type="match status" value="1"/>
</dbReference>
<name>A0AAU8JLU7_9CYAN</name>
<evidence type="ECO:0000313" key="3">
    <source>
        <dbReference type="EMBL" id="XCM39744.1"/>
    </source>
</evidence>
<evidence type="ECO:0000256" key="1">
    <source>
        <dbReference type="ARBA" id="ARBA00023125"/>
    </source>
</evidence>
<dbReference type="EMBL" id="CP159837">
    <property type="protein sequence ID" value="XCM39744.1"/>
    <property type="molecule type" value="Genomic_DNA"/>
</dbReference>
<sequence length="150" mass="16728">MIDWCLANGINQLIIGHNDGWKNGIELVKQTNQQFVSIPHNKLISQLVYKAQIVGIDVVITEESYTSKASFLHGDPLSKYGDKAPKFSGKRTSRGLYKSDKGILNADINGSLNIIRKVKSNAFDGYDLKALPFMPLVLDPLRTHDFLQVV</sequence>
<protein>
    <submittedName>
        <fullName evidence="3">IS200/IS605 family accessory protein TnpB-related protein</fullName>
    </submittedName>
</protein>
<evidence type="ECO:0000259" key="2">
    <source>
        <dbReference type="Pfam" id="PF07282"/>
    </source>
</evidence>
<gene>
    <name evidence="3" type="ORF">ABWT76_002694</name>
</gene>
<dbReference type="GO" id="GO:0003677">
    <property type="term" value="F:DNA binding"/>
    <property type="evidence" value="ECO:0007669"/>
    <property type="project" value="UniProtKB-KW"/>
</dbReference>
<dbReference type="RefSeq" id="WP_199317505.1">
    <property type="nucleotide sequence ID" value="NZ_CP159837.1"/>
</dbReference>